<dbReference type="Proteomes" id="UP001596023">
    <property type="component" value="Unassembled WGS sequence"/>
</dbReference>
<name>A0ABV9KVP9_9BACT</name>
<comment type="caution">
    <text evidence="2">The sequence shown here is derived from an EMBL/GenBank/DDBJ whole genome shotgun (WGS) entry which is preliminary data.</text>
</comment>
<feature type="transmembrane region" description="Helical" evidence="1">
    <location>
        <begin position="12"/>
        <end position="29"/>
    </location>
</feature>
<evidence type="ECO:0000256" key="1">
    <source>
        <dbReference type="SAM" id="Phobius"/>
    </source>
</evidence>
<dbReference type="EMBL" id="JBHSGN010000071">
    <property type="protein sequence ID" value="MFC4674275.1"/>
    <property type="molecule type" value="Genomic_DNA"/>
</dbReference>
<evidence type="ECO:0000313" key="2">
    <source>
        <dbReference type="EMBL" id="MFC4674275.1"/>
    </source>
</evidence>
<organism evidence="2 3">
    <name type="scientific">Dysgonomonas termitidis</name>
    <dbReference type="NCBI Taxonomy" id="1516126"/>
    <lineage>
        <taxon>Bacteria</taxon>
        <taxon>Pseudomonadati</taxon>
        <taxon>Bacteroidota</taxon>
        <taxon>Bacteroidia</taxon>
        <taxon>Bacteroidales</taxon>
        <taxon>Dysgonomonadaceae</taxon>
        <taxon>Dysgonomonas</taxon>
    </lineage>
</organism>
<gene>
    <name evidence="2" type="ORF">ACFO6W_11255</name>
</gene>
<sequence length="126" mass="14273">MSAKQIRNTAKVLLLLYIGYFSCVSYFIHTHVYNGVIYVHSHPYNKFAKDADDSQTPPFETHHHTSAGFFTFNQLSNLASFEALENNNIGEIIQPVQIVTYKQLSPQIVTPPVVAYFSLRAPPRLS</sequence>
<evidence type="ECO:0000313" key="3">
    <source>
        <dbReference type="Proteomes" id="UP001596023"/>
    </source>
</evidence>
<keyword evidence="1" id="KW-1133">Transmembrane helix</keyword>
<protein>
    <submittedName>
        <fullName evidence="2">Uncharacterized protein</fullName>
    </submittedName>
</protein>
<keyword evidence="1" id="KW-0812">Transmembrane</keyword>
<reference evidence="3" key="1">
    <citation type="journal article" date="2019" name="Int. J. Syst. Evol. Microbiol.">
        <title>The Global Catalogue of Microorganisms (GCM) 10K type strain sequencing project: providing services to taxonomists for standard genome sequencing and annotation.</title>
        <authorList>
            <consortium name="The Broad Institute Genomics Platform"/>
            <consortium name="The Broad Institute Genome Sequencing Center for Infectious Disease"/>
            <person name="Wu L."/>
            <person name="Ma J."/>
        </authorList>
    </citation>
    <scope>NUCLEOTIDE SEQUENCE [LARGE SCALE GENOMIC DNA]</scope>
    <source>
        <strain evidence="3">CCUG 66188</strain>
    </source>
</reference>
<proteinExistence type="predicted"/>
<keyword evidence="1" id="KW-0472">Membrane</keyword>
<accession>A0ABV9KVP9</accession>
<keyword evidence="3" id="KW-1185">Reference proteome</keyword>
<dbReference type="RefSeq" id="WP_379996414.1">
    <property type="nucleotide sequence ID" value="NZ_JBHSGN010000071.1"/>
</dbReference>